<dbReference type="PROSITE" id="PS51257">
    <property type="entry name" value="PROKAR_LIPOPROTEIN"/>
    <property type="match status" value="1"/>
</dbReference>
<protein>
    <recommendedName>
        <fullName evidence="4">Zinc transport system substrate-binding protein</fullName>
    </recommendedName>
</protein>
<dbReference type="RefSeq" id="WP_071809914.1">
    <property type="nucleotide sequence ID" value="NZ_MEIA01000548.1"/>
</dbReference>
<organism evidence="2 3">
    <name type="scientific">Couchioplanes caeruleus subsp. caeruleus</name>
    <dbReference type="NCBI Taxonomy" id="56427"/>
    <lineage>
        <taxon>Bacteria</taxon>
        <taxon>Bacillati</taxon>
        <taxon>Actinomycetota</taxon>
        <taxon>Actinomycetes</taxon>
        <taxon>Micromonosporales</taxon>
        <taxon>Micromonosporaceae</taxon>
        <taxon>Couchioplanes</taxon>
    </lineage>
</organism>
<evidence type="ECO:0008006" key="4">
    <source>
        <dbReference type="Google" id="ProtNLM"/>
    </source>
</evidence>
<proteinExistence type="predicted"/>
<gene>
    <name evidence="2" type="ORF">BG844_35895</name>
</gene>
<evidence type="ECO:0000313" key="2">
    <source>
        <dbReference type="EMBL" id="OJF09748.1"/>
    </source>
</evidence>
<comment type="caution">
    <text evidence="2">The sequence shown here is derived from an EMBL/GenBank/DDBJ whole genome shotgun (WGS) entry which is preliminary data.</text>
</comment>
<keyword evidence="3" id="KW-1185">Reference proteome</keyword>
<keyword evidence="1" id="KW-0732">Signal</keyword>
<dbReference type="AlphaFoldDB" id="A0A1K0GFX5"/>
<accession>A0A1K0GFX5</accession>
<name>A0A1K0GFX5_9ACTN</name>
<feature type="chain" id="PRO_5038923642" description="Zinc transport system substrate-binding protein" evidence="1">
    <location>
        <begin position="22"/>
        <end position="261"/>
    </location>
</feature>
<dbReference type="Gene3D" id="3.40.50.1980">
    <property type="entry name" value="Nitrogenase molybdenum iron protein domain"/>
    <property type="match status" value="1"/>
</dbReference>
<evidence type="ECO:0000313" key="3">
    <source>
        <dbReference type="Proteomes" id="UP000182486"/>
    </source>
</evidence>
<dbReference type="Proteomes" id="UP000182486">
    <property type="component" value="Unassembled WGS sequence"/>
</dbReference>
<dbReference type="SUPFAM" id="SSF53807">
    <property type="entry name" value="Helical backbone' metal receptor"/>
    <property type="match status" value="1"/>
</dbReference>
<feature type="signal peptide" evidence="1">
    <location>
        <begin position="1"/>
        <end position="21"/>
    </location>
</feature>
<evidence type="ECO:0000256" key="1">
    <source>
        <dbReference type="SAM" id="SignalP"/>
    </source>
</evidence>
<reference evidence="2 3" key="1">
    <citation type="submission" date="2016-09" db="EMBL/GenBank/DDBJ databases">
        <title>Couchioplanes caeruleus draft genome sequence.</title>
        <authorList>
            <person name="Sheehan J."/>
            <person name="Caffrey P."/>
        </authorList>
    </citation>
    <scope>NUCLEOTIDE SEQUENCE [LARGE SCALE GENOMIC DNA]</scope>
    <source>
        <strain evidence="2 3">DSM 43634</strain>
    </source>
</reference>
<dbReference type="EMBL" id="MEIA01000548">
    <property type="protein sequence ID" value="OJF09748.1"/>
    <property type="molecule type" value="Genomic_DNA"/>
</dbReference>
<sequence length="261" mass="26515">MRSFRAVALAALALMSLSATGCTSTDTRTPAAAAPVTAGPKVVASTTWAGALAKAAGARDITVIAPPSVQHPPDYDPRPSDLTAVAGATHVLYAEFDGFAAKLKEAAGGDGKLVTVALENTPARIRSEVTRLAAMFGTQAAAGTWLTSFDAEYAKLSGGVQAARPSPAPTAVTHAFLGYWADFAGLKVTGSYGPQPVSAGQLSALTATEPGLVLANAHLPSGNPEISGATRVDLVNYPEEDLDLLGVFRANAASLTTALRG</sequence>